<dbReference type="AlphaFoldDB" id="A0A6A6WLS0"/>
<reference evidence="1" key="1">
    <citation type="journal article" date="2020" name="Stud. Mycol.">
        <title>101 Dothideomycetes genomes: a test case for predicting lifestyles and emergence of pathogens.</title>
        <authorList>
            <person name="Haridas S."/>
            <person name="Albert R."/>
            <person name="Binder M."/>
            <person name="Bloem J."/>
            <person name="Labutti K."/>
            <person name="Salamov A."/>
            <person name="Andreopoulos B."/>
            <person name="Baker S."/>
            <person name="Barry K."/>
            <person name="Bills G."/>
            <person name="Bluhm B."/>
            <person name="Cannon C."/>
            <person name="Castanera R."/>
            <person name="Culley D."/>
            <person name="Daum C."/>
            <person name="Ezra D."/>
            <person name="Gonzalez J."/>
            <person name="Henrissat B."/>
            <person name="Kuo A."/>
            <person name="Liang C."/>
            <person name="Lipzen A."/>
            <person name="Lutzoni F."/>
            <person name="Magnuson J."/>
            <person name="Mondo S."/>
            <person name="Nolan M."/>
            <person name="Ohm R."/>
            <person name="Pangilinan J."/>
            <person name="Park H.-J."/>
            <person name="Ramirez L."/>
            <person name="Alfaro M."/>
            <person name="Sun H."/>
            <person name="Tritt A."/>
            <person name="Yoshinaga Y."/>
            <person name="Zwiers L.-H."/>
            <person name="Turgeon B."/>
            <person name="Goodwin S."/>
            <person name="Spatafora J."/>
            <person name="Crous P."/>
            <person name="Grigoriev I."/>
        </authorList>
    </citation>
    <scope>NUCLEOTIDE SEQUENCE</scope>
    <source>
        <strain evidence="1">CBS 121739</strain>
    </source>
</reference>
<keyword evidence="2" id="KW-1185">Reference proteome</keyword>
<evidence type="ECO:0000313" key="1">
    <source>
        <dbReference type="EMBL" id="KAF2763147.1"/>
    </source>
</evidence>
<name>A0A6A6WLS0_9PEZI</name>
<organism evidence="1 2">
    <name type="scientific">Pseudovirgaria hyperparasitica</name>
    <dbReference type="NCBI Taxonomy" id="470096"/>
    <lineage>
        <taxon>Eukaryota</taxon>
        <taxon>Fungi</taxon>
        <taxon>Dikarya</taxon>
        <taxon>Ascomycota</taxon>
        <taxon>Pezizomycotina</taxon>
        <taxon>Dothideomycetes</taxon>
        <taxon>Dothideomycetes incertae sedis</taxon>
        <taxon>Acrospermales</taxon>
        <taxon>Acrospermaceae</taxon>
        <taxon>Pseudovirgaria</taxon>
    </lineage>
</organism>
<proteinExistence type="predicted"/>
<dbReference type="EMBL" id="ML996565">
    <property type="protein sequence ID" value="KAF2763147.1"/>
    <property type="molecule type" value="Genomic_DNA"/>
</dbReference>
<dbReference type="RefSeq" id="XP_033605598.1">
    <property type="nucleotide sequence ID" value="XM_033743106.1"/>
</dbReference>
<evidence type="ECO:0000313" key="2">
    <source>
        <dbReference type="Proteomes" id="UP000799437"/>
    </source>
</evidence>
<dbReference type="Proteomes" id="UP000799437">
    <property type="component" value="Unassembled WGS sequence"/>
</dbReference>
<dbReference type="GeneID" id="54484160"/>
<accession>A0A6A6WLS0</accession>
<sequence>MKRSYSQLEAEAFPEDPCQKRRSYGVQCQVQNDHCPSWLPLQQQSWLLPSRSEVLDYFDFHRHRFSTKNDYETILKPQLEDAFALITQQNLTLDHIHAYGTRWLLNRGLLYVVAQPVADDVLVFREWQALRKSLLWLRSRSPSIVQRANFDATIQAMDAPEAFEFSLETLRATNEHLQVLWRQSAGSPMEVPEPSYLDTNIATLRQWDDMEISSPAC</sequence>
<gene>
    <name evidence="1" type="ORF">EJ05DRAFT_472077</name>
</gene>
<protein>
    <submittedName>
        <fullName evidence="1">Uncharacterized protein</fullName>
    </submittedName>
</protein>